<evidence type="ECO:0000256" key="5">
    <source>
        <dbReference type="ARBA" id="ARBA00022692"/>
    </source>
</evidence>
<dbReference type="Proteomes" id="UP000622860">
    <property type="component" value="Unassembled WGS sequence"/>
</dbReference>
<reference evidence="9" key="2">
    <citation type="submission" date="2020-09" db="EMBL/GenBank/DDBJ databases">
        <authorList>
            <person name="Sun Q."/>
            <person name="Zhou Y."/>
        </authorList>
    </citation>
    <scope>NUCLEOTIDE SEQUENCE</scope>
    <source>
        <strain evidence="9">CGMCC 1.12754</strain>
    </source>
</reference>
<feature type="transmembrane region" description="Helical" evidence="8">
    <location>
        <begin position="151"/>
        <end position="177"/>
    </location>
</feature>
<keyword evidence="6 8" id="KW-1133">Transmembrane helix</keyword>
<dbReference type="PANTHER" id="PTHR21716:SF53">
    <property type="entry name" value="PERMEASE PERM-RELATED"/>
    <property type="match status" value="1"/>
</dbReference>
<dbReference type="AlphaFoldDB" id="A0A917M0G0"/>
<evidence type="ECO:0000256" key="7">
    <source>
        <dbReference type="ARBA" id="ARBA00023136"/>
    </source>
</evidence>
<evidence type="ECO:0000313" key="10">
    <source>
        <dbReference type="Proteomes" id="UP000622860"/>
    </source>
</evidence>
<gene>
    <name evidence="9" type="ORF">GCM10011398_14050</name>
</gene>
<evidence type="ECO:0000256" key="2">
    <source>
        <dbReference type="ARBA" id="ARBA00009773"/>
    </source>
</evidence>
<evidence type="ECO:0000313" key="9">
    <source>
        <dbReference type="EMBL" id="GGG71048.1"/>
    </source>
</evidence>
<proteinExistence type="inferred from homology"/>
<keyword evidence="7 8" id="KW-0472">Membrane</keyword>
<accession>A0A917M0G0</accession>
<comment type="similarity">
    <text evidence="2">Belongs to the autoinducer-2 exporter (AI-2E) (TC 2.A.86) family.</text>
</comment>
<feature type="transmembrane region" description="Helical" evidence="8">
    <location>
        <begin position="241"/>
        <end position="263"/>
    </location>
</feature>
<comment type="subcellular location">
    <subcellularLocation>
        <location evidence="1">Cell membrane</location>
        <topology evidence="1">Multi-pass membrane protein</topology>
    </subcellularLocation>
</comment>
<dbReference type="InterPro" id="IPR002549">
    <property type="entry name" value="AI-2E-like"/>
</dbReference>
<keyword evidence="3" id="KW-0813">Transport</keyword>
<dbReference type="GO" id="GO:0055085">
    <property type="term" value="P:transmembrane transport"/>
    <property type="evidence" value="ECO:0007669"/>
    <property type="project" value="TreeGrafter"/>
</dbReference>
<keyword evidence="5 8" id="KW-0812">Transmembrane</keyword>
<keyword evidence="4" id="KW-1003">Cell membrane</keyword>
<feature type="transmembrane region" description="Helical" evidence="8">
    <location>
        <begin position="35"/>
        <end position="54"/>
    </location>
</feature>
<evidence type="ECO:0000256" key="4">
    <source>
        <dbReference type="ARBA" id="ARBA00022475"/>
    </source>
</evidence>
<dbReference type="GO" id="GO:0005886">
    <property type="term" value="C:plasma membrane"/>
    <property type="evidence" value="ECO:0007669"/>
    <property type="project" value="UniProtKB-SubCell"/>
</dbReference>
<feature type="transmembrane region" description="Helical" evidence="8">
    <location>
        <begin position="310"/>
        <end position="337"/>
    </location>
</feature>
<keyword evidence="10" id="KW-1185">Reference proteome</keyword>
<reference evidence="9" key="1">
    <citation type="journal article" date="2014" name="Int. J. Syst. Evol. Microbiol.">
        <title>Complete genome sequence of Corynebacterium casei LMG S-19264T (=DSM 44701T), isolated from a smear-ripened cheese.</title>
        <authorList>
            <consortium name="US DOE Joint Genome Institute (JGI-PGF)"/>
            <person name="Walter F."/>
            <person name="Albersmeier A."/>
            <person name="Kalinowski J."/>
            <person name="Ruckert C."/>
        </authorList>
    </citation>
    <scope>NUCLEOTIDE SEQUENCE</scope>
    <source>
        <strain evidence="9">CGMCC 1.12754</strain>
    </source>
</reference>
<sequence>MYGKRWFQTLVVFILVFLLILLLSATDFIFDPVFKYLAAVAFPVVGAGVLFYLTRPIMKFLEKYKVHRVLAIFIVFLLLILVGYLIINYIAPIAQKQFTNLIDNIPKWVKSAQDLITYWQSNQDMIPANIEKTINDITSNLQSYVEGAMTFIFGFVSQLIGFVFSLVLVPFFLFFMLKDGDKFVPFVTQIFSKKKAANIRSLLHKIDEALTSYIQGQLLVSVCIGILLFIGYLIIDLEYALTLALFGMFMCVIPFIGPFISVIPAMIVGVFQDPMMAVWVAIVMIVAQQIEGNLISPNIMGRALSLHPLTIITLILAAGSIAGFLGIIFAVPFYAVVKTIIVHFYTTYQDSKKSKEDALI</sequence>
<dbReference type="Pfam" id="PF01594">
    <property type="entry name" value="AI-2E_transport"/>
    <property type="match status" value="1"/>
</dbReference>
<feature type="transmembrane region" description="Helical" evidence="8">
    <location>
        <begin position="270"/>
        <end position="290"/>
    </location>
</feature>
<dbReference type="EMBL" id="BMFR01000004">
    <property type="protein sequence ID" value="GGG71048.1"/>
    <property type="molecule type" value="Genomic_DNA"/>
</dbReference>
<organism evidence="9 10">
    <name type="scientific">Virgibacillus oceani</name>
    <dbReference type="NCBI Taxonomy" id="1479511"/>
    <lineage>
        <taxon>Bacteria</taxon>
        <taxon>Bacillati</taxon>
        <taxon>Bacillota</taxon>
        <taxon>Bacilli</taxon>
        <taxon>Bacillales</taxon>
        <taxon>Bacillaceae</taxon>
        <taxon>Virgibacillus</taxon>
    </lineage>
</organism>
<dbReference type="PANTHER" id="PTHR21716">
    <property type="entry name" value="TRANSMEMBRANE PROTEIN"/>
    <property type="match status" value="1"/>
</dbReference>
<feature type="transmembrane region" description="Helical" evidence="8">
    <location>
        <begin position="218"/>
        <end position="235"/>
    </location>
</feature>
<evidence type="ECO:0000256" key="6">
    <source>
        <dbReference type="ARBA" id="ARBA00022989"/>
    </source>
</evidence>
<comment type="caution">
    <text evidence="9">The sequence shown here is derived from an EMBL/GenBank/DDBJ whole genome shotgun (WGS) entry which is preliminary data.</text>
</comment>
<feature type="transmembrane region" description="Helical" evidence="8">
    <location>
        <begin position="66"/>
        <end position="91"/>
    </location>
</feature>
<evidence type="ECO:0000256" key="3">
    <source>
        <dbReference type="ARBA" id="ARBA00022448"/>
    </source>
</evidence>
<evidence type="ECO:0000256" key="8">
    <source>
        <dbReference type="SAM" id="Phobius"/>
    </source>
</evidence>
<protein>
    <submittedName>
        <fullName evidence="9">AI-2E family transporter</fullName>
    </submittedName>
</protein>
<name>A0A917M0G0_9BACI</name>
<evidence type="ECO:0000256" key="1">
    <source>
        <dbReference type="ARBA" id="ARBA00004651"/>
    </source>
</evidence>